<evidence type="ECO:0000313" key="3">
    <source>
        <dbReference type="Proteomes" id="UP000182152"/>
    </source>
</evidence>
<dbReference type="EMBL" id="JXLB01000008">
    <property type="protein sequence ID" value="OJG82691.1"/>
    <property type="molecule type" value="Genomic_DNA"/>
</dbReference>
<feature type="domain" description="Mga helix-turn-helix" evidence="1">
    <location>
        <begin position="102"/>
        <end position="176"/>
    </location>
</feature>
<proteinExistence type="predicted"/>
<reference evidence="2 3" key="1">
    <citation type="submission" date="2014-12" db="EMBL/GenBank/DDBJ databases">
        <title>Draft genome sequences of 29 type strains of Enterococci.</title>
        <authorList>
            <person name="Zhong Z."/>
            <person name="Sun Z."/>
            <person name="Liu W."/>
            <person name="Zhang W."/>
            <person name="Zhang H."/>
        </authorList>
    </citation>
    <scope>NUCLEOTIDE SEQUENCE [LARGE SCALE GENOMIC DNA]</scope>
    <source>
        <strain evidence="2 3">DSM 15687</strain>
    </source>
</reference>
<protein>
    <recommendedName>
        <fullName evidence="1">Mga helix-turn-helix domain-containing protein</fullName>
    </recommendedName>
</protein>
<dbReference type="RefSeq" id="WP_245785474.1">
    <property type="nucleotide sequence ID" value="NZ_JXLB01000008.1"/>
</dbReference>
<accession>A0A1L8WNU4</accession>
<name>A0A1L8WNU4_9ENTE</name>
<dbReference type="Proteomes" id="UP000182152">
    <property type="component" value="Unassembled WGS sequence"/>
</dbReference>
<dbReference type="AlphaFoldDB" id="A0A1L8WNU4"/>
<evidence type="ECO:0000259" key="1">
    <source>
        <dbReference type="Pfam" id="PF05043"/>
    </source>
</evidence>
<dbReference type="Pfam" id="PF05043">
    <property type="entry name" value="Mga"/>
    <property type="match status" value="1"/>
</dbReference>
<dbReference type="STRING" id="150033.RV14_GL002266"/>
<sequence>MFSTDVINVLKMNNERNGEMDIVQLLDENSKMKIDLLELIQTKLGEKVEISFLAQKTAISKFKLGKLINELKMDLQQKLSFDNIFTFKRGVIQVNSFICDEDILKLRQQYLDNSLIYQLLIFLLFSNKPINKFIAEHYISNSSLYLYKKRINKLLEKEHLLIKKNKIMGNEWKIRSVGYSIIHDLNGMGYPFTEQQKAQSDRLVLWIEQFFKIRIRNSLRYKLSLFLSVSALRIQKKAYFNESNVTIKVDMTAPLIQHLAWKLKAEYQVSDTIALREAAVLYIYLYVNRIIHNKTYLDFSELKPTLSTFNHNYLNMIREIADVISLDYRLLNTLVKEVQPIHERLLFMPDIHHSFRSIHNFQFLQEEYPLFDQKVKETILKTTNAVLLNEEEKTDLYICYMMELIEKFPLEAIEEAVYIALDFSYGKAYEEFIAEHLQYSLAGKIVIEKVISSKTDVYISDFHLGNLQCKTILWQRLPNHHNWQELITQIKKIILEKNVKKREGTLISQQSASILE</sequence>
<gene>
    <name evidence="2" type="ORF">RV14_GL002266</name>
</gene>
<organism evidence="2 3">
    <name type="scientific">Enterococcus ratti</name>
    <dbReference type="NCBI Taxonomy" id="150033"/>
    <lineage>
        <taxon>Bacteria</taxon>
        <taxon>Bacillati</taxon>
        <taxon>Bacillota</taxon>
        <taxon>Bacilli</taxon>
        <taxon>Lactobacillales</taxon>
        <taxon>Enterococcaceae</taxon>
        <taxon>Enterococcus</taxon>
    </lineage>
</organism>
<evidence type="ECO:0000313" key="2">
    <source>
        <dbReference type="EMBL" id="OJG82691.1"/>
    </source>
</evidence>
<dbReference type="InterPro" id="IPR007737">
    <property type="entry name" value="Mga_HTH"/>
</dbReference>
<keyword evidence="3" id="KW-1185">Reference proteome</keyword>
<comment type="caution">
    <text evidence="2">The sequence shown here is derived from an EMBL/GenBank/DDBJ whole genome shotgun (WGS) entry which is preliminary data.</text>
</comment>